<name>A0ACA9PE21_9GLOM</name>
<keyword evidence="2" id="KW-1185">Reference proteome</keyword>
<feature type="non-terminal residue" evidence="1">
    <location>
        <position position="1"/>
    </location>
</feature>
<protein>
    <submittedName>
        <fullName evidence="1">3925_t:CDS:1</fullName>
    </submittedName>
</protein>
<proteinExistence type="predicted"/>
<reference evidence="1" key="1">
    <citation type="submission" date="2021-06" db="EMBL/GenBank/DDBJ databases">
        <authorList>
            <person name="Kallberg Y."/>
            <person name="Tangrot J."/>
            <person name="Rosling A."/>
        </authorList>
    </citation>
    <scope>NUCLEOTIDE SEQUENCE</scope>
    <source>
        <strain evidence="1">CL356</strain>
    </source>
</reference>
<organism evidence="1 2">
    <name type="scientific">Acaulospora colombiana</name>
    <dbReference type="NCBI Taxonomy" id="27376"/>
    <lineage>
        <taxon>Eukaryota</taxon>
        <taxon>Fungi</taxon>
        <taxon>Fungi incertae sedis</taxon>
        <taxon>Mucoromycota</taxon>
        <taxon>Glomeromycotina</taxon>
        <taxon>Glomeromycetes</taxon>
        <taxon>Diversisporales</taxon>
        <taxon>Acaulosporaceae</taxon>
        <taxon>Acaulospora</taxon>
    </lineage>
</organism>
<evidence type="ECO:0000313" key="1">
    <source>
        <dbReference type="EMBL" id="CAG8702099.1"/>
    </source>
</evidence>
<evidence type="ECO:0000313" key="2">
    <source>
        <dbReference type="Proteomes" id="UP000789525"/>
    </source>
</evidence>
<gene>
    <name evidence="1" type="ORF">ACOLOM_LOCUS10291</name>
</gene>
<accession>A0ACA9PE21</accession>
<comment type="caution">
    <text evidence="1">The sequence shown here is derived from an EMBL/GenBank/DDBJ whole genome shotgun (WGS) entry which is preliminary data.</text>
</comment>
<dbReference type="Proteomes" id="UP000789525">
    <property type="component" value="Unassembled WGS sequence"/>
</dbReference>
<dbReference type="EMBL" id="CAJVPT010032648">
    <property type="protein sequence ID" value="CAG8702099.1"/>
    <property type="molecule type" value="Genomic_DNA"/>
</dbReference>
<sequence>SSKKRMSSSGSQADGVQRILHQLQERSHEGVQKSTANAETSATAPTPKEAPNEAAPEFASELAALMGASVAVERVLERVPLLRAIYELWDYEIQMSSSPVVGRRGGAGSSSSARSTRAVCSVAAYDNL</sequence>